<gene>
    <name evidence="2" type="ORF">DV515_00012007</name>
</gene>
<protein>
    <submittedName>
        <fullName evidence="2">Uncharacterized protein</fullName>
    </submittedName>
</protein>
<evidence type="ECO:0000313" key="3">
    <source>
        <dbReference type="Proteomes" id="UP000276834"/>
    </source>
</evidence>
<name>A0A3L8S4W9_CHLGU</name>
<comment type="caution">
    <text evidence="2">The sequence shown here is derived from an EMBL/GenBank/DDBJ whole genome shotgun (WGS) entry which is preliminary data.</text>
</comment>
<evidence type="ECO:0000313" key="2">
    <source>
        <dbReference type="EMBL" id="RLV97268.1"/>
    </source>
</evidence>
<feature type="compositionally biased region" description="Basic and acidic residues" evidence="1">
    <location>
        <begin position="1"/>
        <end position="22"/>
    </location>
</feature>
<dbReference type="Proteomes" id="UP000276834">
    <property type="component" value="Unassembled WGS sequence"/>
</dbReference>
<feature type="region of interest" description="Disordered" evidence="1">
    <location>
        <begin position="1"/>
        <end position="36"/>
    </location>
</feature>
<dbReference type="EMBL" id="QUSF01000061">
    <property type="protein sequence ID" value="RLV97268.1"/>
    <property type="molecule type" value="Genomic_DNA"/>
</dbReference>
<evidence type="ECO:0000256" key="1">
    <source>
        <dbReference type="SAM" id="MobiDB-lite"/>
    </source>
</evidence>
<reference evidence="2 3" key="1">
    <citation type="journal article" date="2018" name="Proc. R. Soc. B">
        <title>A non-coding region near Follistatin controls head colour polymorphism in the Gouldian finch.</title>
        <authorList>
            <person name="Toomey M.B."/>
            <person name="Marques C.I."/>
            <person name="Andrade P."/>
            <person name="Araujo P.M."/>
            <person name="Sabatino S."/>
            <person name="Gazda M.A."/>
            <person name="Afonso S."/>
            <person name="Lopes R.J."/>
            <person name="Corbo J.C."/>
            <person name="Carneiro M."/>
        </authorList>
    </citation>
    <scope>NUCLEOTIDE SEQUENCE [LARGE SCALE GENOMIC DNA]</scope>
    <source>
        <strain evidence="2">Red01</strain>
        <tissue evidence="2">Muscle</tissue>
    </source>
</reference>
<dbReference type="AlphaFoldDB" id="A0A3L8S4W9"/>
<organism evidence="2 3">
    <name type="scientific">Chloebia gouldiae</name>
    <name type="common">Gouldian finch</name>
    <name type="synonym">Erythrura gouldiae</name>
    <dbReference type="NCBI Taxonomy" id="44316"/>
    <lineage>
        <taxon>Eukaryota</taxon>
        <taxon>Metazoa</taxon>
        <taxon>Chordata</taxon>
        <taxon>Craniata</taxon>
        <taxon>Vertebrata</taxon>
        <taxon>Euteleostomi</taxon>
        <taxon>Archelosauria</taxon>
        <taxon>Archosauria</taxon>
        <taxon>Dinosauria</taxon>
        <taxon>Saurischia</taxon>
        <taxon>Theropoda</taxon>
        <taxon>Coelurosauria</taxon>
        <taxon>Aves</taxon>
        <taxon>Neognathae</taxon>
        <taxon>Neoaves</taxon>
        <taxon>Telluraves</taxon>
        <taxon>Australaves</taxon>
        <taxon>Passeriformes</taxon>
        <taxon>Passeroidea</taxon>
        <taxon>Passeridae</taxon>
        <taxon>Chloebia</taxon>
    </lineage>
</organism>
<proteinExistence type="predicted"/>
<accession>A0A3L8S4W9</accession>
<keyword evidence="3" id="KW-1185">Reference proteome</keyword>
<sequence>MDQPKHKSHEETDKNEKQEGLRRGMLSPRAPSPEVSEVSCELSGAVTSVWHSCLPWEGAASAKQ</sequence>